<dbReference type="GO" id="GO:0005886">
    <property type="term" value="C:plasma membrane"/>
    <property type="evidence" value="ECO:0007669"/>
    <property type="project" value="UniProtKB-SubCell"/>
</dbReference>
<evidence type="ECO:0000256" key="6">
    <source>
        <dbReference type="ARBA" id="ARBA00023136"/>
    </source>
</evidence>
<evidence type="ECO:0000256" key="7">
    <source>
        <dbReference type="ARBA" id="ARBA00024033"/>
    </source>
</evidence>
<evidence type="ECO:0000256" key="2">
    <source>
        <dbReference type="ARBA" id="ARBA00022475"/>
    </source>
</evidence>
<dbReference type="STRING" id="742766.HMPREF9455_01998"/>
<evidence type="ECO:0008006" key="11">
    <source>
        <dbReference type="Google" id="ProtNLM"/>
    </source>
</evidence>
<sequence>MNSVFKFFQKPIFYDKRLIFILWIGAALVAGLGHLNKANNYQIFKYVFYHTIEQVNLYAEYPDKYFDSNHYGPLFSIVIAPFALLPDFLGIPLWEMLIAATLLVAIYKLPMSWKGKVIIYWIAILEVYLNATNSQTNTLIAALIIGSFICIKSEKDFWAACFIMLGLFIKLYGIVGLAFFFFSKHKPKLIGYLFLWGIIFFILPMIISSPQFIVQSYADWYESLMLKNTLNAGSVYQNISAIGLVQRVSGLTFSNLIILIPAVILFALQYIPVKEYRNPVYQYGLLASTLIFIVLFSTGSENSTYIIAVTGVAIWFLIQKKPLNKYLLALFVFTLFLTLFANSDIIPAFIRREIIRPYSLKALPSLLVWFVLVYQLVTFRRASGKALSSGYLTANETEKRMNP</sequence>
<feature type="transmembrane region" description="Helical" evidence="8">
    <location>
        <begin position="248"/>
        <end position="268"/>
    </location>
</feature>
<evidence type="ECO:0000313" key="9">
    <source>
        <dbReference type="EMBL" id="EGK01850.1"/>
    </source>
</evidence>
<feature type="transmembrane region" description="Helical" evidence="8">
    <location>
        <begin position="326"/>
        <end position="350"/>
    </location>
</feature>
<evidence type="ECO:0000256" key="3">
    <source>
        <dbReference type="ARBA" id="ARBA00022679"/>
    </source>
</evidence>
<reference evidence="9 10" key="1">
    <citation type="submission" date="2011-04" db="EMBL/GenBank/DDBJ databases">
        <title>The Genome Sequence of Dysgonomonas gadei ATCC BAA-286.</title>
        <authorList>
            <consortium name="The Broad Institute Genome Sequencing Platform"/>
            <person name="Earl A."/>
            <person name="Ward D."/>
            <person name="Feldgarden M."/>
            <person name="Gevers D."/>
            <person name="Pudlo N."/>
            <person name="Martens E."/>
            <person name="Allen-Vercoe E."/>
            <person name="Young S.K."/>
            <person name="Zeng Q."/>
            <person name="Gargeya S."/>
            <person name="Fitzgerald M."/>
            <person name="Haas B."/>
            <person name="Abouelleil A."/>
            <person name="Alvarado L."/>
            <person name="Arachchi H.M."/>
            <person name="Berlin A."/>
            <person name="Brown A."/>
            <person name="Chapman S.B."/>
            <person name="Chen Z."/>
            <person name="Dunbar C."/>
            <person name="Freedman E."/>
            <person name="Gearin G."/>
            <person name="Gellesch M."/>
            <person name="Goldberg J."/>
            <person name="Griggs A."/>
            <person name="Gujja S."/>
            <person name="Heiman D."/>
            <person name="Howarth C."/>
            <person name="Larson L."/>
            <person name="Lui A."/>
            <person name="MacDonald P.J.P."/>
            <person name="Mehta T."/>
            <person name="Montmayeur A."/>
            <person name="Murphy C."/>
            <person name="Neiman D."/>
            <person name="Pearson M."/>
            <person name="Priest M."/>
            <person name="Roberts A."/>
            <person name="Saif S."/>
            <person name="Shea T."/>
            <person name="Shenoy N."/>
            <person name="Sisk P."/>
            <person name="Stolte C."/>
            <person name="Sykes S."/>
            <person name="Yandava C."/>
            <person name="Wortman J."/>
            <person name="Nusbaum C."/>
            <person name="Birren B."/>
        </authorList>
    </citation>
    <scope>NUCLEOTIDE SEQUENCE [LARGE SCALE GENOMIC DNA]</scope>
    <source>
        <strain evidence="9 10">ATCC BAA-286</strain>
    </source>
</reference>
<dbReference type="Pfam" id="PF09594">
    <property type="entry name" value="GT87"/>
    <property type="match status" value="1"/>
</dbReference>
<evidence type="ECO:0000256" key="5">
    <source>
        <dbReference type="ARBA" id="ARBA00022989"/>
    </source>
</evidence>
<dbReference type="Proteomes" id="UP000004913">
    <property type="component" value="Unassembled WGS sequence"/>
</dbReference>
<comment type="subcellular location">
    <subcellularLocation>
        <location evidence="1">Cell membrane</location>
        <topology evidence="1">Multi-pass membrane protein</topology>
    </subcellularLocation>
</comment>
<feature type="transmembrane region" description="Helical" evidence="8">
    <location>
        <begin position="189"/>
        <end position="207"/>
    </location>
</feature>
<dbReference type="InterPro" id="IPR018584">
    <property type="entry name" value="GT87"/>
</dbReference>
<proteinExistence type="inferred from homology"/>
<dbReference type="HOGENOM" id="CLU_062612_0_0_10"/>
<protein>
    <recommendedName>
        <fullName evidence="11">DUF2029 domain-containing protein</fullName>
    </recommendedName>
</protein>
<evidence type="ECO:0000256" key="1">
    <source>
        <dbReference type="ARBA" id="ARBA00004651"/>
    </source>
</evidence>
<dbReference type="OrthoDB" id="1070018at2"/>
<keyword evidence="5 8" id="KW-1133">Transmembrane helix</keyword>
<feature type="transmembrane region" description="Helical" evidence="8">
    <location>
        <begin position="362"/>
        <end position="379"/>
    </location>
</feature>
<feature type="transmembrane region" description="Helical" evidence="8">
    <location>
        <begin position="157"/>
        <end position="182"/>
    </location>
</feature>
<keyword evidence="10" id="KW-1185">Reference proteome</keyword>
<accession>F5IY31</accession>
<feature type="transmembrane region" description="Helical" evidence="8">
    <location>
        <begin position="74"/>
        <end position="107"/>
    </location>
</feature>
<feature type="transmembrane region" description="Helical" evidence="8">
    <location>
        <begin position="18"/>
        <end position="35"/>
    </location>
</feature>
<keyword evidence="3" id="KW-0808">Transferase</keyword>
<organism evidence="9 10">
    <name type="scientific">Dysgonomonas gadei ATCC BAA-286</name>
    <dbReference type="NCBI Taxonomy" id="742766"/>
    <lineage>
        <taxon>Bacteria</taxon>
        <taxon>Pseudomonadati</taxon>
        <taxon>Bacteroidota</taxon>
        <taxon>Bacteroidia</taxon>
        <taxon>Bacteroidales</taxon>
        <taxon>Dysgonomonadaceae</taxon>
        <taxon>Dysgonomonas</taxon>
    </lineage>
</organism>
<gene>
    <name evidence="9" type="ORF">HMPREF9455_01998</name>
</gene>
<feature type="transmembrane region" description="Helical" evidence="8">
    <location>
        <begin position="119"/>
        <end position="145"/>
    </location>
</feature>
<feature type="transmembrane region" description="Helical" evidence="8">
    <location>
        <begin position="303"/>
        <end position="319"/>
    </location>
</feature>
<keyword evidence="2" id="KW-1003">Cell membrane</keyword>
<keyword evidence="4 8" id="KW-0812">Transmembrane</keyword>
<comment type="caution">
    <text evidence="9">The sequence shown here is derived from an EMBL/GenBank/DDBJ whole genome shotgun (WGS) entry which is preliminary data.</text>
</comment>
<name>F5IY31_9BACT</name>
<comment type="similarity">
    <text evidence="7">Belongs to the glycosyltransferase 87 family.</text>
</comment>
<dbReference type="GO" id="GO:0016758">
    <property type="term" value="F:hexosyltransferase activity"/>
    <property type="evidence" value="ECO:0007669"/>
    <property type="project" value="InterPro"/>
</dbReference>
<evidence type="ECO:0000256" key="8">
    <source>
        <dbReference type="SAM" id="Phobius"/>
    </source>
</evidence>
<dbReference type="EMBL" id="ADLV01000020">
    <property type="protein sequence ID" value="EGK01850.1"/>
    <property type="molecule type" value="Genomic_DNA"/>
</dbReference>
<keyword evidence="6 8" id="KW-0472">Membrane</keyword>
<evidence type="ECO:0000256" key="4">
    <source>
        <dbReference type="ARBA" id="ARBA00022692"/>
    </source>
</evidence>
<dbReference type="RefSeq" id="WP_006799527.1">
    <property type="nucleotide sequence ID" value="NZ_GL891982.1"/>
</dbReference>
<dbReference type="AlphaFoldDB" id="F5IY31"/>
<evidence type="ECO:0000313" key="10">
    <source>
        <dbReference type="Proteomes" id="UP000004913"/>
    </source>
</evidence>
<dbReference type="eggNOG" id="COG1215">
    <property type="taxonomic scope" value="Bacteria"/>
</dbReference>